<dbReference type="EMBL" id="BHVZ01000014">
    <property type="protein sequence ID" value="GCB30558.1"/>
    <property type="molecule type" value="Genomic_DNA"/>
</dbReference>
<name>A0A401LGB0_9FIRM</name>
<proteinExistence type="predicted"/>
<organism evidence="1 2">
    <name type="scientific">Anaerotignum faecicola</name>
    <dbReference type="NCBI Taxonomy" id="2358141"/>
    <lineage>
        <taxon>Bacteria</taxon>
        <taxon>Bacillati</taxon>
        <taxon>Bacillota</taxon>
        <taxon>Clostridia</taxon>
        <taxon>Lachnospirales</taxon>
        <taxon>Anaerotignaceae</taxon>
        <taxon>Anaerotignum</taxon>
    </lineage>
</organism>
<gene>
    <name evidence="1" type="ORF">KGMB03357_22190</name>
</gene>
<keyword evidence="2" id="KW-1185">Reference proteome</keyword>
<sequence length="204" mass="22420">MKGFLKELQEGNAAGGFETVRTGEVTLTPNKWHTMAVISGTGKLLQADLFGCIPYNSSGANIGEGAWDMRILIDGEIFADVRMAVASTNYGMVGHLLATDFTYLLPSLEGRNTIYQRDLFGNLQVGNSWVNILAEKITEGKGFSSSATDRKDGYMNVIPFIGYLPFQRSLEIQMAFLFANPSETLPEGRQCRGSVDIAYQLDEK</sequence>
<evidence type="ECO:0000313" key="1">
    <source>
        <dbReference type="EMBL" id="GCB30558.1"/>
    </source>
</evidence>
<comment type="caution">
    <text evidence="1">The sequence shown here is derived from an EMBL/GenBank/DDBJ whole genome shotgun (WGS) entry which is preliminary data.</text>
</comment>
<reference evidence="1 2" key="1">
    <citation type="submission" date="2018-10" db="EMBL/GenBank/DDBJ databases">
        <title>Draft Genome Sequence of Anaerotignum sp. KCTC 15736.</title>
        <authorList>
            <person name="Choi S.H."/>
            <person name="Kim J.S."/>
            <person name="Kang S.W."/>
            <person name="Lee J.S."/>
            <person name="Park S.H."/>
        </authorList>
    </citation>
    <scope>NUCLEOTIDE SEQUENCE [LARGE SCALE GENOMIC DNA]</scope>
    <source>
        <strain evidence="1 2">KCTC 15736</strain>
    </source>
</reference>
<protein>
    <submittedName>
        <fullName evidence="1">Uncharacterized protein</fullName>
    </submittedName>
</protein>
<dbReference type="Proteomes" id="UP000287361">
    <property type="component" value="Unassembled WGS sequence"/>
</dbReference>
<dbReference type="AlphaFoldDB" id="A0A401LGB0"/>
<accession>A0A401LGB0</accession>
<evidence type="ECO:0000313" key="2">
    <source>
        <dbReference type="Proteomes" id="UP000287361"/>
    </source>
</evidence>